<dbReference type="Pfam" id="PF06985">
    <property type="entry name" value="HET"/>
    <property type="match status" value="1"/>
</dbReference>
<sequence length="615" mass="69438">MGLNEQPSKIVTFGNVVDSKPVSRYRIIQQSYWSKDISEVYFTVHKNGIDKCDGTFTFYLLSMDDASGFTAEEKIIDSSSWISSMSCAATNWLSQCLESHLRCQAISLSGSSSYIPTRLLQIGQPSAEKISLLLHPSLAESKIQYATVSHCWGGSSPLKLTSASLPLLEGGFPVSQLAQVFQDAIFTARSLGIQFLWIDSLCIFQDSQTDWQQESPLMSNVYRCAVMNIAASVAANSNMACFPDRDLSIVKPCIIQTSWTNTTNDNYLLYHNKILDHTFDEMPLNKRAWVVQELLLAPRVLYLTGTQLFWECYDLTASETYPGGIPSGGYHWKTREALWAVLNYSINHSSTTDMLMKSKLLYISRRLWAGIVEIYTACNLTYTTDKLVALSGIARIMEPALDDKYCAGLWEKHLAVELSWSRSHNIQDLPQGPRTYCAPSWSWASLDGRIAVGVYSEEDYNHLEMLINLMECKVETATDDTFGMITGGSLMLSGLLATVRLCPDPVAGWHIFFNGSWWPEKHDVKISLDRVYTTLEFHCLPLFLDTRQLPTWHVTCLLLEPTGIKKGQFKRVGILLASTGALGMISWNDFQDIRHEHWLEYESILDKNRYRISIL</sequence>
<dbReference type="InterPro" id="IPR010730">
    <property type="entry name" value="HET"/>
</dbReference>
<name>A0A0C3C8C9_OIDMZ</name>
<protein>
    <recommendedName>
        <fullName evidence="1">Heterokaryon incompatibility domain-containing protein</fullName>
    </recommendedName>
</protein>
<proteinExistence type="predicted"/>
<dbReference type="PANTHER" id="PTHR33112">
    <property type="entry name" value="DOMAIN PROTEIN, PUTATIVE-RELATED"/>
    <property type="match status" value="1"/>
</dbReference>
<evidence type="ECO:0000313" key="3">
    <source>
        <dbReference type="Proteomes" id="UP000054321"/>
    </source>
</evidence>
<evidence type="ECO:0000259" key="1">
    <source>
        <dbReference type="Pfam" id="PF06985"/>
    </source>
</evidence>
<dbReference type="HOGENOM" id="CLU_002639_5_3_1"/>
<organism evidence="2 3">
    <name type="scientific">Oidiodendron maius (strain Zn)</name>
    <dbReference type="NCBI Taxonomy" id="913774"/>
    <lineage>
        <taxon>Eukaryota</taxon>
        <taxon>Fungi</taxon>
        <taxon>Dikarya</taxon>
        <taxon>Ascomycota</taxon>
        <taxon>Pezizomycotina</taxon>
        <taxon>Leotiomycetes</taxon>
        <taxon>Leotiomycetes incertae sedis</taxon>
        <taxon>Myxotrichaceae</taxon>
        <taxon>Oidiodendron</taxon>
    </lineage>
</organism>
<evidence type="ECO:0000313" key="2">
    <source>
        <dbReference type="EMBL" id="KIM95138.1"/>
    </source>
</evidence>
<dbReference type="EMBL" id="KN832888">
    <property type="protein sequence ID" value="KIM95138.1"/>
    <property type="molecule type" value="Genomic_DNA"/>
</dbReference>
<reference evidence="3" key="2">
    <citation type="submission" date="2015-01" db="EMBL/GenBank/DDBJ databases">
        <title>Evolutionary Origins and Diversification of the Mycorrhizal Mutualists.</title>
        <authorList>
            <consortium name="DOE Joint Genome Institute"/>
            <consortium name="Mycorrhizal Genomics Consortium"/>
            <person name="Kohler A."/>
            <person name="Kuo A."/>
            <person name="Nagy L.G."/>
            <person name="Floudas D."/>
            <person name="Copeland A."/>
            <person name="Barry K.W."/>
            <person name="Cichocki N."/>
            <person name="Veneault-Fourrey C."/>
            <person name="LaButti K."/>
            <person name="Lindquist E.A."/>
            <person name="Lipzen A."/>
            <person name="Lundell T."/>
            <person name="Morin E."/>
            <person name="Murat C."/>
            <person name="Riley R."/>
            <person name="Ohm R."/>
            <person name="Sun H."/>
            <person name="Tunlid A."/>
            <person name="Henrissat B."/>
            <person name="Grigoriev I.V."/>
            <person name="Hibbett D.S."/>
            <person name="Martin F."/>
        </authorList>
    </citation>
    <scope>NUCLEOTIDE SEQUENCE [LARGE SCALE GENOMIC DNA]</scope>
    <source>
        <strain evidence="3">Zn</strain>
    </source>
</reference>
<dbReference type="STRING" id="913774.A0A0C3C8C9"/>
<keyword evidence="3" id="KW-1185">Reference proteome</keyword>
<reference evidence="2 3" key="1">
    <citation type="submission" date="2014-04" db="EMBL/GenBank/DDBJ databases">
        <authorList>
            <consortium name="DOE Joint Genome Institute"/>
            <person name="Kuo A."/>
            <person name="Martino E."/>
            <person name="Perotto S."/>
            <person name="Kohler A."/>
            <person name="Nagy L.G."/>
            <person name="Floudas D."/>
            <person name="Copeland A."/>
            <person name="Barry K.W."/>
            <person name="Cichocki N."/>
            <person name="Veneault-Fourrey C."/>
            <person name="LaButti K."/>
            <person name="Lindquist E.A."/>
            <person name="Lipzen A."/>
            <person name="Lundell T."/>
            <person name="Morin E."/>
            <person name="Murat C."/>
            <person name="Sun H."/>
            <person name="Tunlid A."/>
            <person name="Henrissat B."/>
            <person name="Grigoriev I.V."/>
            <person name="Hibbett D.S."/>
            <person name="Martin F."/>
            <person name="Nordberg H.P."/>
            <person name="Cantor M.N."/>
            <person name="Hua S.X."/>
        </authorList>
    </citation>
    <scope>NUCLEOTIDE SEQUENCE [LARGE SCALE GENOMIC DNA]</scope>
    <source>
        <strain evidence="2 3">Zn</strain>
    </source>
</reference>
<feature type="domain" description="Heterokaryon incompatibility" evidence="1">
    <location>
        <begin position="145"/>
        <end position="293"/>
    </location>
</feature>
<dbReference type="OrthoDB" id="5125733at2759"/>
<accession>A0A0C3C8C9</accession>
<gene>
    <name evidence="2" type="ORF">OIDMADRAFT_184232</name>
</gene>
<dbReference type="Proteomes" id="UP000054321">
    <property type="component" value="Unassembled WGS sequence"/>
</dbReference>
<dbReference type="AlphaFoldDB" id="A0A0C3C8C9"/>
<dbReference type="InParanoid" id="A0A0C3C8C9"/>
<dbReference type="PANTHER" id="PTHR33112:SF10">
    <property type="entry name" value="TOL"/>
    <property type="match status" value="1"/>
</dbReference>